<accession>A0A0C3N5C6</accession>
<dbReference type="HOGENOM" id="CLU_2905079_0_0_1"/>
<reference evidence="2" key="2">
    <citation type="submission" date="2015-01" db="EMBL/GenBank/DDBJ databases">
        <title>Evolutionary Origins and Diversification of the Mycorrhizal Mutualists.</title>
        <authorList>
            <consortium name="DOE Joint Genome Institute"/>
            <consortium name="Mycorrhizal Genomics Consortium"/>
            <person name="Kohler A."/>
            <person name="Kuo A."/>
            <person name="Nagy L.G."/>
            <person name="Floudas D."/>
            <person name="Copeland A."/>
            <person name="Barry K.W."/>
            <person name="Cichocki N."/>
            <person name="Veneault-Fourrey C."/>
            <person name="LaButti K."/>
            <person name="Lindquist E.A."/>
            <person name="Lipzen A."/>
            <person name="Lundell T."/>
            <person name="Morin E."/>
            <person name="Murat C."/>
            <person name="Riley R."/>
            <person name="Ohm R."/>
            <person name="Sun H."/>
            <person name="Tunlid A."/>
            <person name="Henrissat B."/>
            <person name="Grigoriev I.V."/>
            <person name="Hibbett D.S."/>
            <person name="Martin F."/>
        </authorList>
    </citation>
    <scope>NUCLEOTIDE SEQUENCE [LARGE SCALE GENOMIC DNA]</scope>
    <source>
        <strain evidence="2">Marx 270</strain>
    </source>
</reference>
<dbReference type="InParanoid" id="A0A0C3N5C6"/>
<proteinExistence type="predicted"/>
<reference evidence="1 2" key="1">
    <citation type="submission" date="2014-04" db="EMBL/GenBank/DDBJ databases">
        <authorList>
            <consortium name="DOE Joint Genome Institute"/>
            <person name="Kuo A."/>
            <person name="Kohler A."/>
            <person name="Costa M.D."/>
            <person name="Nagy L.G."/>
            <person name="Floudas D."/>
            <person name="Copeland A."/>
            <person name="Barry K.W."/>
            <person name="Cichocki N."/>
            <person name="Veneault-Fourrey C."/>
            <person name="LaButti K."/>
            <person name="Lindquist E.A."/>
            <person name="Lipzen A."/>
            <person name="Lundell T."/>
            <person name="Morin E."/>
            <person name="Murat C."/>
            <person name="Sun H."/>
            <person name="Tunlid A."/>
            <person name="Henrissat B."/>
            <person name="Grigoriev I.V."/>
            <person name="Hibbett D.S."/>
            <person name="Martin F."/>
            <person name="Nordberg H.P."/>
            <person name="Cantor M.N."/>
            <person name="Hua S.X."/>
        </authorList>
    </citation>
    <scope>NUCLEOTIDE SEQUENCE [LARGE SCALE GENOMIC DNA]</scope>
    <source>
        <strain evidence="1 2">Marx 270</strain>
    </source>
</reference>
<protein>
    <submittedName>
        <fullName evidence="1">Uncharacterized protein</fullName>
    </submittedName>
</protein>
<dbReference type="AlphaFoldDB" id="A0A0C3N5C6"/>
<organism evidence="1 2">
    <name type="scientific">Pisolithus tinctorius Marx 270</name>
    <dbReference type="NCBI Taxonomy" id="870435"/>
    <lineage>
        <taxon>Eukaryota</taxon>
        <taxon>Fungi</taxon>
        <taxon>Dikarya</taxon>
        <taxon>Basidiomycota</taxon>
        <taxon>Agaricomycotina</taxon>
        <taxon>Agaricomycetes</taxon>
        <taxon>Agaricomycetidae</taxon>
        <taxon>Boletales</taxon>
        <taxon>Sclerodermatineae</taxon>
        <taxon>Pisolithaceae</taxon>
        <taxon>Pisolithus</taxon>
    </lineage>
</organism>
<name>A0A0C3N5C6_PISTI</name>
<sequence>MTSWPASKAIFAGGVTFSLKTTDCRRIKRTPRQSNLPSISVFTQCFYILRRIARFELGLSTI</sequence>
<keyword evidence="2" id="KW-1185">Reference proteome</keyword>
<dbReference type="EMBL" id="KN832050">
    <property type="protein sequence ID" value="KIN96274.1"/>
    <property type="molecule type" value="Genomic_DNA"/>
</dbReference>
<evidence type="ECO:0000313" key="2">
    <source>
        <dbReference type="Proteomes" id="UP000054217"/>
    </source>
</evidence>
<evidence type="ECO:0000313" key="1">
    <source>
        <dbReference type="EMBL" id="KIN96274.1"/>
    </source>
</evidence>
<dbReference type="Proteomes" id="UP000054217">
    <property type="component" value="Unassembled WGS sequence"/>
</dbReference>
<gene>
    <name evidence="1" type="ORF">M404DRAFT_1006889</name>
</gene>